<protein>
    <recommendedName>
        <fullName evidence="3">Saccharopine dehydrogenase-like C-terminal domain-containing protein</fullName>
    </recommendedName>
</protein>
<sequence length="74" mass="7404">MLAEASDRSGRTVRGEVTGTDAYGTTAVLAVEGARRLVADGAPAGTRAPAEAFDPADLLGFLAAAGASWRVEAA</sequence>
<gene>
    <name evidence="1" type="ORF">F8568_026535</name>
</gene>
<organism evidence="1 2">
    <name type="scientific">Actinomadura physcomitrii</name>
    <dbReference type="NCBI Taxonomy" id="2650748"/>
    <lineage>
        <taxon>Bacteria</taxon>
        <taxon>Bacillati</taxon>
        <taxon>Actinomycetota</taxon>
        <taxon>Actinomycetes</taxon>
        <taxon>Streptosporangiales</taxon>
        <taxon>Thermomonosporaceae</taxon>
        <taxon>Actinomadura</taxon>
    </lineage>
</organism>
<dbReference type="EMBL" id="WBMS02000022">
    <property type="protein sequence ID" value="MWA03879.1"/>
    <property type="molecule type" value="Genomic_DNA"/>
</dbReference>
<evidence type="ECO:0000313" key="1">
    <source>
        <dbReference type="EMBL" id="MWA03879.1"/>
    </source>
</evidence>
<dbReference type="AlphaFoldDB" id="A0A6I4MMB2"/>
<dbReference type="Proteomes" id="UP000462055">
    <property type="component" value="Unassembled WGS sequence"/>
</dbReference>
<accession>A0A6I4MMB2</accession>
<comment type="caution">
    <text evidence="1">The sequence shown here is derived from an EMBL/GenBank/DDBJ whole genome shotgun (WGS) entry which is preliminary data.</text>
</comment>
<evidence type="ECO:0000313" key="2">
    <source>
        <dbReference type="Proteomes" id="UP000462055"/>
    </source>
</evidence>
<keyword evidence="2" id="KW-1185">Reference proteome</keyword>
<reference evidence="1" key="1">
    <citation type="submission" date="2019-12" db="EMBL/GenBank/DDBJ databases">
        <title>Actinomadura physcomitrii sp. nov., a novel actinomycete isolated from moss [Physcomitrium sphaericum (Ludw) Fuernr].</title>
        <authorList>
            <person name="Zhuang X."/>
        </authorList>
    </citation>
    <scope>NUCLEOTIDE SEQUENCE [LARGE SCALE GENOMIC DNA]</scope>
    <source>
        <strain evidence="1">LD22</strain>
    </source>
</reference>
<name>A0A6I4MMB2_9ACTN</name>
<evidence type="ECO:0008006" key="3">
    <source>
        <dbReference type="Google" id="ProtNLM"/>
    </source>
</evidence>
<proteinExistence type="predicted"/>